<feature type="coiled-coil region" evidence="1">
    <location>
        <begin position="282"/>
        <end position="442"/>
    </location>
</feature>
<feature type="region of interest" description="Disordered" evidence="2">
    <location>
        <begin position="1166"/>
        <end position="1188"/>
    </location>
</feature>
<feature type="region of interest" description="Disordered" evidence="2">
    <location>
        <begin position="116"/>
        <end position="169"/>
    </location>
</feature>
<proteinExistence type="predicted"/>
<feature type="compositionally biased region" description="Polar residues" evidence="2">
    <location>
        <begin position="1662"/>
        <end position="1671"/>
    </location>
</feature>
<feature type="compositionally biased region" description="Basic and acidic residues" evidence="2">
    <location>
        <begin position="1721"/>
        <end position="1772"/>
    </location>
</feature>
<sequence>MTGLSQVNFDVQGLGDDEEAQLDKEDAERERELHELLSNELPDDLLDDDNISFTSPGHSTSTQGHETPEFQTDQSHDQQHLGETQYTEGQRGAQHKQPGYPKMNKISVLLTQRGEEFIQRFATSPPPNDAHHPEPSATHLNPSSESVPRGFHPSSYGYMEDRGGFGEDSDEHQAQYIYHGGDDPESGDSDYDGDYGGGYSGTEQYHGTTVYTAHDENLNVVYSRPGTVPNIHQTTTSADSDMIDDFKVRYKRGADVTESQHDAIQSQVMLGQTSVSPSTVELAQLQILHRARKRKLEELTNELAHKEKDYERQIRVLNHQLALMKGERDGMASSLEHAQEIATNHKNSMDELERKLQNSDFEKERMNNERNEIECELESAKKTIESLHQQLMQLEKSESLSRAREQHENVAMATKKRHEEELTRLKQKLDDLNNSLMWKDEESKRLHDELLHARKEADRVRLDRAETVNRLTKSLEQSQKQNEELLNSGSTQEISQLQRQLSLTQHQKENIEERYKTMETDLLDLKEQLRIHESMSKLSVKDDDGVKRNLEADEWRTPGAPLQNKFSTEEALVGLQKELQHSLISNRTKREEIQQLRGQFEDVQKHLVAKENEIERLEMLVRKQEMRVLEQEKKISELEELNRNPESQEMYREEELQKLQTLVEEQGSEVEQCVKREQEMEKLNLQLKSQMSEMVRDHDADKQKSVEQCRQSCLEFHDQALDTMKQQLISEYDEELEKLRIDLKAVSTELDQVKESYVVLSEESRWIEKQTRERCEEETSERMKEIQTRWDEAKSCDLLELRQTLATEMERTLEKEKSTWRKTEEQRLKSKVETELALAKMDWIKDQQKLREEAIENAVNMAEKEWQAKYEKTDDAWEKVRRRELEQRLEELRTRMVQEQEEKMNAARQEWGRLKAIEIEREIEKTRRNWDEELANIVEQAEQTAVEKAKDEWLKEQDGKSKISDVREGDLAKAVTEAKQEWEREKDLQITNTLASEKRKWQAAAVDEKQQAIDTAVSLAEEKWNNEHINKMNSAVKDALDLAEATWRKEKDSAIESAVTLSLHSAKETWNESKIKEIEQILSNARKQWFTELNYNKQEANTSPRSRKSLGSSEDVNKTFSYLEAQYSKNLKEFRETELKRALEDHERTLLDTVEELGTKYERKWREQEDKHQTQLENITRKSQEDREAELKDLETEYQSKLENIVEEIEEKWREKKAALEDDWAEKFEKQREEIHTSYREKYQNERESLGRQMREKYEKGVEHARKKLEYQFKEKLQVALERAKHDWEAEQEEDRLAVEEQHLKKLGNERERLRNEMQQENEQRISQLENENLLKTKQLEEQLKNEKDRYKMDIENLQNQLRDIKQRRSQVKNDETEQERKHATDEVCKASQTDLNHDQPWISLAEISDETPNYERLNELRRQYLATTAQLKEDLVQHANETRNNAAKAIRSEVMKERHSTANQLRKYYLECLKQILDEDKEAYKNNQPTRSNEEKLKIMEERLTLPGGKNETTKSYDSTLTNVTELPDASYQTHDENTITSSVTRPDKGSSRKPREHRYNNVIKTSSRPPRGGTEWTKRQENEDEVKFSRGQKHGEQSNPRLQDTRRQDSKDFCAEFDSRGLSSSTESLYSILSPQMDLPPVIELLGLSSSDVLGPDRGAQSNSSGSSETYRKQEYIPGMRHRTERSRESTHSNKHDTHSNQRDTRQNMRDTNFNQRETQSHKRDTNSKQRDTNSNQRELRSNEKHSQKRDTHENIRDTHSPQQDTRSHQQDAQNSAQSSRASTKVLSHPVIKSGNSSKMTSSLRRPVGDVLPSKPLSPATHSPGKFSYTMHPRKTNK</sequence>
<feature type="compositionally biased region" description="Polar residues" evidence="2">
    <location>
        <begin position="51"/>
        <end position="73"/>
    </location>
</feature>
<feature type="coiled-coil region" evidence="1">
    <location>
        <begin position="729"/>
        <end position="763"/>
    </location>
</feature>
<name>A0A6S7GSJ0_PARCT</name>
<feature type="coiled-coil region" evidence="1">
    <location>
        <begin position="586"/>
        <end position="641"/>
    </location>
</feature>
<feature type="compositionally biased region" description="Polar residues" evidence="2">
    <location>
        <begin position="1773"/>
        <end position="1788"/>
    </location>
</feature>
<reference evidence="4" key="1">
    <citation type="submission" date="2020-04" db="EMBL/GenBank/DDBJ databases">
        <authorList>
            <person name="Alioto T."/>
            <person name="Alioto T."/>
            <person name="Gomez Garrido J."/>
        </authorList>
    </citation>
    <scope>NUCLEOTIDE SEQUENCE</scope>
    <source>
        <strain evidence="4">A484AB</strain>
    </source>
</reference>
<feature type="region of interest" description="Disordered" evidence="2">
    <location>
        <begin position="1653"/>
        <end position="1840"/>
    </location>
</feature>
<evidence type="ECO:0000256" key="1">
    <source>
        <dbReference type="SAM" id="Coils"/>
    </source>
</evidence>
<comment type="caution">
    <text evidence="4">The sequence shown here is derived from an EMBL/GenBank/DDBJ whole genome shotgun (WGS) entry which is preliminary data.</text>
</comment>
<dbReference type="InterPro" id="IPR051235">
    <property type="entry name" value="CEP152/SHC-Transforming"/>
</dbReference>
<feature type="domain" description="CEP152 CEP63 binding coiled coil" evidence="3">
    <location>
        <begin position="1418"/>
        <end position="1468"/>
    </location>
</feature>
<dbReference type="Proteomes" id="UP001152795">
    <property type="component" value="Unassembled WGS sequence"/>
</dbReference>
<feature type="compositionally biased region" description="Basic and acidic residues" evidence="2">
    <location>
        <begin position="21"/>
        <end position="37"/>
    </location>
</feature>
<evidence type="ECO:0000313" key="5">
    <source>
        <dbReference type="Proteomes" id="UP001152795"/>
    </source>
</evidence>
<feature type="compositionally biased region" description="Basic and acidic residues" evidence="2">
    <location>
        <begin position="1578"/>
        <end position="1598"/>
    </location>
</feature>
<dbReference type="Pfam" id="PF25770">
    <property type="entry name" value="CC_CEP63-bind_CEP152"/>
    <property type="match status" value="1"/>
</dbReference>
<dbReference type="GO" id="GO:0005813">
    <property type="term" value="C:centrosome"/>
    <property type="evidence" value="ECO:0007669"/>
    <property type="project" value="TreeGrafter"/>
</dbReference>
<dbReference type="InterPro" id="IPR057659">
    <property type="entry name" value="CEP152_CC"/>
</dbReference>
<feature type="compositionally biased region" description="Polar residues" evidence="2">
    <location>
        <begin position="1796"/>
        <end position="1806"/>
    </location>
</feature>
<feature type="compositionally biased region" description="Polar residues" evidence="2">
    <location>
        <begin position="1515"/>
        <end position="1526"/>
    </location>
</feature>
<feature type="region of interest" description="Disordered" evidence="2">
    <location>
        <begin position="1506"/>
        <end position="1610"/>
    </location>
</feature>
<evidence type="ECO:0000256" key="2">
    <source>
        <dbReference type="SAM" id="MobiDB-lite"/>
    </source>
</evidence>
<feature type="coiled-coil region" evidence="1">
    <location>
        <begin position="844"/>
        <end position="909"/>
    </location>
</feature>
<evidence type="ECO:0000259" key="3">
    <source>
        <dbReference type="Pfam" id="PF25770"/>
    </source>
</evidence>
<feature type="coiled-coil region" evidence="1">
    <location>
        <begin position="468"/>
        <end position="528"/>
    </location>
</feature>
<keyword evidence="5" id="KW-1185">Reference proteome</keyword>
<feature type="compositionally biased region" description="Basic and acidic residues" evidence="2">
    <location>
        <begin position="1688"/>
        <end position="1711"/>
    </location>
</feature>
<dbReference type="GO" id="GO:0007099">
    <property type="term" value="P:centriole replication"/>
    <property type="evidence" value="ECO:0007669"/>
    <property type="project" value="TreeGrafter"/>
</dbReference>
<evidence type="ECO:0000313" key="4">
    <source>
        <dbReference type="EMBL" id="CAB3992696.1"/>
    </source>
</evidence>
<keyword evidence="1" id="KW-0175">Coiled coil</keyword>
<feature type="region of interest" description="Disordered" evidence="2">
    <location>
        <begin position="1367"/>
        <end position="1387"/>
    </location>
</feature>
<feature type="compositionally biased region" description="Acidic residues" evidence="2">
    <location>
        <begin position="41"/>
        <end position="50"/>
    </location>
</feature>
<gene>
    <name evidence="4" type="ORF">PACLA_8A041110</name>
</gene>
<feature type="region of interest" description="Disordered" evidence="2">
    <location>
        <begin position="1"/>
        <end position="104"/>
    </location>
</feature>
<organism evidence="4 5">
    <name type="scientific">Paramuricea clavata</name>
    <name type="common">Red gorgonian</name>
    <name type="synonym">Violescent sea-whip</name>
    <dbReference type="NCBI Taxonomy" id="317549"/>
    <lineage>
        <taxon>Eukaryota</taxon>
        <taxon>Metazoa</taxon>
        <taxon>Cnidaria</taxon>
        <taxon>Anthozoa</taxon>
        <taxon>Octocorallia</taxon>
        <taxon>Malacalcyonacea</taxon>
        <taxon>Plexauridae</taxon>
        <taxon>Paramuricea</taxon>
    </lineage>
</organism>
<dbReference type="PANTHER" id="PTHR10337">
    <property type="entry name" value="SHC TRANSFORMING PROTEIN"/>
    <property type="match status" value="1"/>
</dbReference>
<accession>A0A6S7GSJ0</accession>
<protein>
    <recommendedName>
        <fullName evidence="3">CEP152 CEP63 binding coiled coil domain-containing protein</fullName>
    </recommendedName>
</protein>
<dbReference type="PANTHER" id="PTHR10337:SF6">
    <property type="entry name" value="CENTROSOMAL PROTEIN OF 152 KDA"/>
    <property type="match status" value="1"/>
</dbReference>
<dbReference type="EMBL" id="CACRXK020002104">
    <property type="protein sequence ID" value="CAB3992696.1"/>
    <property type="molecule type" value="Genomic_DNA"/>
</dbReference>
<dbReference type="OrthoDB" id="5981644at2759"/>